<dbReference type="Gene3D" id="3.50.50.60">
    <property type="entry name" value="FAD/NAD(P)-binding domain"/>
    <property type="match status" value="2"/>
</dbReference>
<dbReference type="AlphaFoldDB" id="A0A328BX12"/>
<name>A0A328BX12_9BACT</name>
<sequence>MSPDSSYDVLIIGGSYAGLSAALVLGRSLRRVLVLDAGRPCNRQTPHAHGFLTRDGTPPAELAALARAQLAAYPSVQLRAATAVRATAEAGGFRVDTAAGPAYAARKLLLATGLHDELPPVPGLAECWGISVLHCPYCHGYEVHGQPLAVLGNGDAGFEFARLLHHWSPDLRLLTNGPGTLSAEQAAHLAARGVAVIEEPLQAVEHQAGQLHHLRLAGGARLPLRALFARVPFRQASELGAQLGLALTPTGLLAADEFGRTAVPGLYVAGDNSSPMRQLAAAVANGSKAAAFINHELIAADF</sequence>
<proteinExistence type="predicted"/>
<accession>A0A328BX12</accession>
<dbReference type="Pfam" id="PF07992">
    <property type="entry name" value="Pyr_redox_2"/>
    <property type="match status" value="1"/>
</dbReference>
<evidence type="ECO:0000256" key="2">
    <source>
        <dbReference type="ARBA" id="ARBA00023002"/>
    </source>
</evidence>
<organism evidence="4 5">
    <name type="scientific">Hymenobacter edaphi</name>
    <dbReference type="NCBI Taxonomy" id="2211146"/>
    <lineage>
        <taxon>Bacteria</taxon>
        <taxon>Pseudomonadati</taxon>
        <taxon>Bacteroidota</taxon>
        <taxon>Cytophagia</taxon>
        <taxon>Cytophagales</taxon>
        <taxon>Hymenobacteraceae</taxon>
        <taxon>Hymenobacter</taxon>
    </lineage>
</organism>
<dbReference type="PRINTS" id="PR00469">
    <property type="entry name" value="PNDRDTASEII"/>
</dbReference>
<dbReference type="InterPro" id="IPR023753">
    <property type="entry name" value="FAD/NAD-binding_dom"/>
</dbReference>
<keyword evidence="1" id="KW-0285">Flavoprotein</keyword>
<dbReference type="OrthoDB" id="9806179at2"/>
<dbReference type="InterPro" id="IPR036188">
    <property type="entry name" value="FAD/NAD-bd_sf"/>
</dbReference>
<reference evidence="5" key="1">
    <citation type="submission" date="2018-05" db="EMBL/GenBank/DDBJ databases">
        <authorList>
            <person name="Nie L."/>
        </authorList>
    </citation>
    <scope>NUCLEOTIDE SEQUENCE [LARGE SCALE GENOMIC DNA]</scope>
    <source>
        <strain evidence="5">NL</strain>
    </source>
</reference>
<feature type="domain" description="FAD/NAD(P)-binding" evidence="3">
    <location>
        <begin position="7"/>
        <end position="286"/>
    </location>
</feature>
<evidence type="ECO:0000313" key="4">
    <source>
        <dbReference type="EMBL" id="RAK70606.1"/>
    </source>
</evidence>
<keyword evidence="5" id="KW-1185">Reference proteome</keyword>
<dbReference type="RefSeq" id="WP_111477356.1">
    <property type="nucleotide sequence ID" value="NZ_QHKM01000001.1"/>
</dbReference>
<evidence type="ECO:0000313" key="5">
    <source>
        <dbReference type="Proteomes" id="UP000248553"/>
    </source>
</evidence>
<dbReference type="GO" id="GO:0016491">
    <property type="term" value="F:oxidoreductase activity"/>
    <property type="evidence" value="ECO:0007669"/>
    <property type="project" value="UniProtKB-KW"/>
</dbReference>
<dbReference type="InterPro" id="IPR050097">
    <property type="entry name" value="Ferredoxin-NADP_redctase_2"/>
</dbReference>
<gene>
    <name evidence="4" type="ORF">DLM85_07175</name>
</gene>
<keyword evidence="2" id="KW-0560">Oxidoreductase</keyword>
<evidence type="ECO:0000256" key="1">
    <source>
        <dbReference type="ARBA" id="ARBA00022630"/>
    </source>
</evidence>
<dbReference type="EMBL" id="QHKM01000001">
    <property type="protein sequence ID" value="RAK70606.1"/>
    <property type="molecule type" value="Genomic_DNA"/>
</dbReference>
<dbReference type="PANTHER" id="PTHR48105">
    <property type="entry name" value="THIOREDOXIN REDUCTASE 1-RELATED-RELATED"/>
    <property type="match status" value="1"/>
</dbReference>
<dbReference type="PRINTS" id="PR00368">
    <property type="entry name" value="FADPNR"/>
</dbReference>
<dbReference type="Proteomes" id="UP000248553">
    <property type="component" value="Unassembled WGS sequence"/>
</dbReference>
<protein>
    <submittedName>
        <fullName evidence="4">NAD(P)/FAD-dependent oxidoreductase</fullName>
    </submittedName>
</protein>
<comment type="caution">
    <text evidence="4">The sequence shown here is derived from an EMBL/GenBank/DDBJ whole genome shotgun (WGS) entry which is preliminary data.</text>
</comment>
<evidence type="ECO:0000259" key="3">
    <source>
        <dbReference type="Pfam" id="PF07992"/>
    </source>
</evidence>
<dbReference type="SUPFAM" id="SSF51905">
    <property type="entry name" value="FAD/NAD(P)-binding domain"/>
    <property type="match status" value="1"/>
</dbReference>